<name>A0A6A0H2X7_HYAAZ</name>
<dbReference type="AlphaFoldDB" id="A0A6A0H2X7"/>
<organism evidence="1">
    <name type="scientific">Hyalella azteca</name>
    <name type="common">Amphipod</name>
    <dbReference type="NCBI Taxonomy" id="294128"/>
    <lineage>
        <taxon>Eukaryota</taxon>
        <taxon>Metazoa</taxon>
        <taxon>Ecdysozoa</taxon>
        <taxon>Arthropoda</taxon>
        <taxon>Crustacea</taxon>
        <taxon>Multicrustacea</taxon>
        <taxon>Malacostraca</taxon>
        <taxon>Eumalacostraca</taxon>
        <taxon>Peracarida</taxon>
        <taxon>Amphipoda</taxon>
        <taxon>Senticaudata</taxon>
        <taxon>Talitrida</taxon>
        <taxon>Talitroidea</taxon>
        <taxon>Hyalellidae</taxon>
        <taxon>Hyalella</taxon>
    </lineage>
</organism>
<evidence type="ECO:0000313" key="1">
    <source>
        <dbReference type="EMBL" id="KAA0197748.1"/>
    </source>
</evidence>
<dbReference type="OrthoDB" id="10002959at2759"/>
<dbReference type="EMBL" id="JQDR03008017">
    <property type="protein sequence ID" value="KAA0197748.1"/>
    <property type="molecule type" value="Genomic_DNA"/>
</dbReference>
<sequence>MLAGAAIPQSCWYKSNKYNCGLSVGCVFQGARPMDLCNGGMIWSCCVPRDRVDAIETDLGVVEDVSKSKDLFPLSGDRGRACHCVVE</sequence>
<gene>
    <name evidence="1" type="ORF">HAZT_HAZT003717</name>
</gene>
<reference evidence="1" key="1">
    <citation type="submission" date="2014-08" db="EMBL/GenBank/DDBJ databases">
        <authorList>
            <person name="Murali S."/>
            <person name="Richards S."/>
            <person name="Bandaranaike D."/>
            <person name="Bellair M."/>
            <person name="Blankenburg K."/>
            <person name="Chao H."/>
            <person name="Dinh H."/>
            <person name="Doddapaneni H."/>
            <person name="Dugan-Rocha S."/>
            <person name="Elkadiri S."/>
            <person name="Gnanaolivu R."/>
            <person name="Hughes D."/>
            <person name="Lee S."/>
            <person name="Li M."/>
            <person name="Ming W."/>
            <person name="Munidasa M."/>
            <person name="Muniz J."/>
            <person name="Nguyen L."/>
            <person name="Osuji N."/>
            <person name="Pu L.-L."/>
            <person name="Puazo M."/>
            <person name="Skinner E."/>
            <person name="Qu C."/>
            <person name="Quiroz J."/>
            <person name="Raj R."/>
            <person name="Weissenberger G."/>
            <person name="Xin Y."/>
            <person name="Zou X."/>
            <person name="Han Y."/>
            <person name="Worley K."/>
            <person name="Muzny D."/>
            <person name="Gibbs R."/>
        </authorList>
    </citation>
    <scope>NUCLEOTIDE SEQUENCE</scope>
    <source>
        <strain evidence="1">HAZT.00-mixed</strain>
        <tissue evidence="1">Whole organism</tissue>
    </source>
</reference>
<protein>
    <submittedName>
        <fullName evidence="1">Uncharacterized protein</fullName>
    </submittedName>
</protein>
<dbReference type="Proteomes" id="UP000711488">
    <property type="component" value="Unassembled WGS sequence"/>
</dbReference>
<proteinExistence type="predicted"/>
<reference evidence="1" key="2">
    <citation type="journal article" date="2018" name="Environ. Sci. Technol.">
        <title>The Toxicogenome of Hyalella azteca: A Model for Sediment Ecotoxicology and Evolutionary Toxicology.</title>
        <authorList>
            <person name="Poynton H.C."/>
            <person name="Hasenbein S."/>
            <person name="Benoit J.B."/>
            <person name="Sepulveda M.S."/>
            <person name="Poelchau M.F."/>
            <person name="Hughes D.S.T."/>
            <person name="Murali S.C."/>
            <person name="Chen S."/>
            <person name="Glastad K.M."/>
            <person name="Goodisman M.A.D."/>
            <person name="Werren J.H."/>
            <person name="Vineis J.H."/>
            <person name="Bowen J.L."/>
            <person name="Friedrich M."/>
            <person name="Jones J."/>
            <person name="Robertson H.M."/>
            <person name="Feyereisen R."/>
            <person name="Mechler-Hickson A."/>
            <person name="Mathers N."/>
            <person name="Lee C.E."/>
            <person name="Colbourne J.K."/>
            <person name="Biales A."/>
            <person name="Johnston J.S."/>
            <person name="Wellborn G.A."/>
            <person name="Rosendale A.J."/>
            <person name="Cridge A.G."/>
            <person name="Munoz-Torres M.C."/>
            <person name="Bain P.A."/>
            <person name="Manny A.R."/>
            <person name="Major K.M."/>
            <person name="Lambert F.N."/>
            <person name="Vulpe C.D."/>
            <person name="Tuck P."/>
            <person name="Blalock B.J."/>
            <person name="Lin Y.Y."/>
            <person name="Smith M.E."/>
            <person name="Ochoa-Acuna H."/>
            <person name="Chen M.M."/>
            <person name="Childers C.P."/>
            <person name="Qu J."/>
            <person name="Dugan S."/>
            <person name="Lee S.L."/>
            <person name="Chao H."/>
            <person name="Dinh H."/>
            <person name="Han Y."/>
            <person name="Doddapaneni H."/>
            <person name="Worley K.C."/>
            <person name="Muzny D.M."/>
            <person name="Gibbs R.A."/>
            <person name="Richards S."/>
        </authorList>
    </citation>
    <scope>NUCLEOTIDE SEQUENCE</scope>
    <source>
        <strain evidence="1">HAZT.00-mixed</strain>
        <tissue evidence="1">Whole organism</tissue>
    </source>
</reference>
<comment type="caution">
    <text evidence="1">The sequence shown here is derived from an EMBL/GenBank/DDBJ whole genome shotgun (WGS) entry which is preliminary data.</text>
</comment>
<reference evidence="1" key="3">
    <citation type="submission" date="2019-06" db="EMBL/GenBank/DDBJ databases">
        <authorList>
            <person name="Poynton C."/>
            <person name="Hasenbein S."/>
            <person name="Benoit J.B."/>
            <person name="Sepulveda M.S."/>
            <person name="Poelchau M.F."/>
            <person name="Murali S.C."/>
            <person name="Chen S."/>
            <person name="Glastad K.M."/>
            <person name="Werren J.H."/>
            <person name="Vineis J.H."/>
            <person name="Bowen J.L."/>
            <person name="Friedrich M."/>
            <person name="Jones J."/>
            <person name="Robertson H.M."/>
            <person name="Feyereisen R."/>
            <person name="Mechler-Hickson A."/>
            <person name="Mathers N."/>
            <person name="Lee C.E."/>
            <person name="Colbourne J.K."/>
            <person name="Biales A."/>
            <person name="Johnston J.S."/>
            <person name="Wellborn G.A."/>
            <person name="Rosendale A.J."/>
            <person name="Cridge A.G."/>
            <person name="Munoz-Torres M.C."/>
            <person name="Bain P.A."/>
            <person name="Manny A.R."/>
            <person name="Major K.M."/>
            <person name="Lambert F.N."/>
            <person name="Vulpe C.D."/>
            <person name="Tuck P."/>
            <person name="Blalock B.J."/>
            <person name="Lin Y.-Y."/>
            <person name="Smith M.E."/>
            <person name="Ochoa-Acuna H."/>
            <person name="Chen M.-J.M."/>
            <person name="Childers C.P."/>
            <person name="Qu J."/>
            <person name="Dugan S."/>
            <person name="Lee S.L."/>
            <person name="Chao H."/>
            <person name="Dinh H."/>
            <person name="Han Y."/>
            <person name="Doddapaneni H."/>
            <person name="Worley K.C."/>
            <person name="Muzny D.M."/>
            <person name="Gibbs R.A."/>
            <person name="Richards S."/>
        </authorList>
    </citation>
    <scope>NUCLEOTIDE SEQUENCE</scope>
    <source>
        <strain evidence="1">HAZT.00-mixed</strain>
        <tissue evidence="1">Whole organism</tissue>
    </source>
</reference>
<accession>A0A6A0H2X7</accession>